<dbReference type="Proteomes" id="UP000828390">
    <property type="component" value="Unassembled WGS sequence"/>
</dbReference>
<dbReference type="EMBL" id="JAIWYP010000003">
    <property type="protein sequence ID" value="KAH3851730.1"/>
    <property type="molecule type" value="Genomic_DNA"/>
</dbReference>
<comment type="caution">
    <text evidence="1">The sequence shown here is derived from an EMBL/GenBank/DDBJ whole genome shotgun (WGS) entry which is preliminary data.</text>
</comment>
<accession>A0A9D4R3C3</accession>
<dbReference type="AlphaFoldDB" id="A0A9D4R3C3"/>
<keyword evidence="2" id="KW-1185">Reference proteome</keyword>
<evidence type="ECO:0000313" key="1">
    <source>
        <dbReference type="EMBL" id="KAH3851730.1"/>
    </source>
</evidence>
<organism evidence="1 2">
    <name type="scientific">Dreissena polymorpha</name>
    <name type="common">Zebra mussel</name>
    <name type="synonym">Mytilus polymorpha</name>
    <dbReference type="NCBI Taxonomy" id="45954"/>
    <lineage>
        <taxon>Eukaryota</taxon>
        <taxon>Metazoa</taxon>
        <taxon>Spiralia</taxon>
        <taxon>Lophotrochozoa</taxon>
        <taxon>Mollusca</taxon>
        <taxon>Bivalvia</taxon>
        <taxon>Autobranchia</taxon>
        <taxon>Heteroconchia</taxon>
        <taxon>Euheterodonta</taxon>
        <taxon>Imparidentia</taxon>
        <taxon>Neoheterodontei</taxon>
        <taxon>Myida</taxon>
        <taxon>Dreissenoidea</taxon>
        <taxon>Dreissenidae</taxon>
        <taxon>Dreissena</taxon>
    </lineage>
</organism>
<reference evidence="1" key="1">
    <citation type="journal article" date="2019" name="bioRxiv">
        <title>The Genome of the Zebra Mussel, Dreissena polymorpha: A Resource for Invasive Species Research.</title>
        <authorList>
            <person name="McCartney M.A."/>
            <person name="Auch B."/>
            <person name="Kono T."/>
            <person name="Mallez S."/>
            <person name="Zhang Y."/>
            <person name="Obille A."/>
            <person name="Becker A."/>
            <person name="Abrahante J.E."/>
            <person name="Garbe J."/>
            <person name="Badalamenti J.P."/>
            <person name="Herman A."/>
            <person name="Mangelson H."/>
            <person name="Liachko I."/>
            <person name="Sullivan S."/>
            <person name="Sone E.D."/>
            <person name="Koren S."/>
            <person name="Silverstein K.A.T."/>
            <person name="Beckman K.B."/>
            <person name="Gohl D.M."/>
        </authorList>
    </citation>
    <scope>NUCLEOTIDE SEQUENCE</scope>
    <source>
        <strain evidence="1">Duluth1</strain>
        <tissue evidence="1">Whole animal</tissue>
    </source>
</reference>
<protein>
    <submittedName>
        <fullName evidence="1">Uncharacterized protein</fullName>
    </submittedName>
</protein>
<name>A0A9D4R3C3_DREPO</name>
<evidence type="ECO:0000313" key="2">
    <source>
        <dbReference type="Proteomes" id="UP000828390"/>
    </source>
</evidence>
<reference evidence="1" key="2">
    <citation type="submission" date="2020-11" db="EMBL/GenBank/DDBJ databases">
        <authorList>
            <person name="McCartney M.A."/>
            <person name="Auch B."/>
            <person name="Kono T."/>
            <person name="Mallez S."/>
            <person name="Becker A."/>
            <person name="Gohl D.M."/>
            <person name="Silverstein K.A.T."/>
            <person name="Koren S."/>
            <person name="Bechman K.B."/>
            <person name="Herman A."/>
            <person name="Abrahante J.E."/>
            <person name="Garbe J."/>
        </authorList>
    </citation>
    <scope>NUCLEOTIDE SEQUENCE</scope>
    <source>
        <strain evidence="1">Duluth1</strain>
        <tissue evidence="1">Whole animal</tissue>
    </source>
</reference>
<proteinExistence type="predicted"/>
<sequence>MVWEENKWRRIRPSLRSSPYLTNETSSCARINAPSASSAITAKLCAASSPTDGKERPRNCWQKIMMDSKRGCGGENSRTDLKLQGRH</sequence>
<gene>
    <name evidence="1" type="ORF">DPMN_094214</name>
</gene>